<dbReference type="InterPro" id="IPR035892">
    <property type="entry name" value="C2_domain_sf"/>
</dbReference>
<dbReference type="EC" id="3.1.4.11" evidence="4"/>
<organism evidence="8 9">
    <name type="scientific">Meloidogyne incognita</name>
    <name type="common">Southern root-knot nematode worm</name>
    <name type="synonym">Oxyuris incognita</name>
    <dbReference type="NCBI Taxonomy" id="6306"/>
    <lineage>
        <taxon>Eukaryota</taxon>
        <taxon>Metazoa</taxon>
        <taxon>Ecdysozoa</taxon>
        <taxon>Nematoda</taxon>
        <taxon>Chromadorea</taxon>
        <taxon>Rhabditida</taxon>
        <taxon>Tylenchina</taxon>
        <taxon>Tylenchomorpha</taxon>
        <taxon>Tylenchoidea</taxon>
        <taxon>Meloidogynidae</taxon>
        <taxon>Meloidogyninae</taxon>
        <taxon>Meloidogyne</taxon>
        <taxon>Meloidogyne incognita group</taxon>
    </lineage>
</organism>
<dbReference type="PROSITE" id="PS50004">
    <property type="entry name" value="C2"/>
    <property type="match status" value="1"/>
</dbReference>
<evidence type="ECO:0000256" key="3">
    <source>
        <dbReference type="ARBA" id="ARBA00023224"/>
    </source>
</evidence>
<dbReference type="SMART" id="SM00239">
    <property type="entry name" value="C2"/>
    <property type="match status" value="1"/>
</dbReference>
<dbReference type="GO" id="GO:0051209">
    <property type="term" value="P:release of sequestered calcium ion into cytosol"/>
    <property type="evidence" value="ECO:0007669"/>
    <property type="project" value="TreeGrafter"/>
</dbReference>
<evidence type="ECO:0000256" key="4">
    <source>
        <dbReference type="RuleBase" id="RU361133"/>
    </source>
</evidence>
<evidence type="ECO:0000259" key="7">
    <source>
        <dbReference type="PROSITE" id="PS50008"/>
    </source>
</evidence>
<dbReference type="InterPro" id="IPR017946">
    <property type="entry name" value="PLC-like_Pdiesterase_TIM-brl"/>
</dbReference>
<dbReference type="Pfam" id="PF09279">
    <property type="entry name" value="EF-hand_like"/>
    <property type="match status" value="1"/>
</dbReference>
<dbReference type="GO" id="GO:0004435">
    <property type="term" value="F:phosphatidylinositol-4,5-bisphosphate phospholipase C activity"/>
    <property type="evidence" value="ECO:0007669"/>
    <property type="project" value="UniProtKB-EC"/>
</dbReference>
<dbReference type="InterPro" id="IPR000909">
    <property type="entry name" value="PLipase_C_PInositol-sp_X_dom"/>
</dbReference>
<dbReference type="Gene3D" id="2.60.40.150">
    <property type="entry name" value="C2 domain"/>
    <property type="match status" value="1"/>
</dbReference>
<dbReference type="InterPro" id="IPR011993">
    <property type="entry name" value="PH-like_dom_sf"/>
</dbReference>
<dbReference type="InterPro" id="IPR000008">
    <property type="entry name" value="C2_dom"/>
</dbReference>
<dbReference type="FunFam" id="1.10.238.10:FF:000005">
    <property type="entry name" value="Phosphoinositide phospholipase C"/>
    <property type="match status" value="1"/>
</dbReference>
<feature type="region of interest" description="Disordered" evidence="5">
    <location>
        <begin position="1"/>
        <end position="42"/>
    </location>
</feature>
<feature type="domain" description="PI-PLC Y-box" evidence="7">
    <location>
        <begin position="581"/>
        <end position="686"/>
    </location>
</feature>
<keyword evidence="2" id="KW-0963">Cytoplasm</keyword>
<dbReference type="SMART" id="SM00149">
    <property type="entry name" value="PLCYc"/>
    <property type="match status" value="1"/>
</dbReference>
<evidence type="ECO:0000259" key="6">
    <source>
        <dbReference type="PROSITE" id="PS50004"/>
    </source>
</evidence>
<dbReference type="GO" id="GO:0005737">
    <property type="term" value="C:cytoplasm"/>
    <property type="evidence" value="ECO:0007669"/>
    <property type="project" value="UniProtKB-SubCell"/>
</dbReference>
<dbReference type="PANTHER" id="PTHR10336:SF196">
    <property type="entry name" value="PHOSPHOINOSITIDE PHOSPHOLIPASE C"/>
    <property type="match status" value="1"/>
</dbReference>
<dbReference type="SUPFAM" id="SSF47473">
    <property type="entry name" value="EF-hand"/>
    <property type="match status" value="1"/>
</dbReference>
<dbReference type="CDD" id="cd08558">
    <property type="entry name" value="PI-PLCc_eukaryota"/>
    <property type="match status" value="1"/>
</dbReference>
<dbReference type="Gene3D" id="2.30.29.30">
    <property type="entry name" value="Pleckstrin-homology domain (PH domain)/Phosphotyrosine-binding domain (PTB)"/>
    <property type="match status" value="1"/>
</dbReference>
<dbReference type="InterPro" id="IPR011992">
    <property type="entry name" value="EF-hand-dom_pair"/>
</dbReference>
<sequence length="1107" mass="124570">MLQQPQHQLFDKNSPLRSSLRKHRVDANGKQQRSPSGRKTVSFCSSQNAENKRLLVSNVADCFALMQAGTELIKLRTNVRQFRRIFSLDADMAYIRWTPSNKKPHKARISIDSIKEVRVGWNSELLRLTEPIVSPEINVGEECAFSIIHGDEHECLDLIALNASDANIWITGLIALASEGVPSIRGRDVSGSLYSSPANLRERWLSSSFKEIDQDIKGYISEKSAVRLIHSLNNRLLISRIKQKVKEASNLNETQKGRIDETHFIDVYKDLATRPEIYFLMVRYANKDYLNINDLQLFLETEQGLSGITTQFCEDLIDQCEPSNEARELNIMTVDGFSNFLHSQTNSVFDPLHLNVCQNMEKPFSNYFISTSFNTYLVEDQLRGPSSLDGYTSALKRNCRYIELDIWEPDDGGGDEPVLFNGGTLTSKLSLGPVLDLINEMAFERTRYPLFIRLELHLHSIDWQHKLLNLLEVKLGSRLYRPLNDSTDWSKELPTPKKFLNKIILSGPYYEGNTPIGEVEEEDESSELLLLTENNLQNEQTQKTKKRLMPLLREIRDLIAPFAIFGRINECGDLNKYLPSHNIISISESDCIRLVHSQPNFLFSSPPSLSSQENINLNSSNFLRLIRVFPSPQRIDSSNLNPQEFWNFGCQFVALNYQTPGLMMDLQEGKFLANGSCGYVLKPSIMIEENSSTSTELINNGTINNLEQSKKLISSLNQHQSLNNNLRSTQQILHLKVLSGQQLPRPRASTAKGDTGLDPFVVLEVFGVPADCAEERTKTVRSSDDDNCFNPTFDESFQFSVSVPELALIRFLVLDDDFIGDDFIGQYTIPFDCLQSGYRHIPLLNNEGEPMEASTLFVHIAVTNKRGGGKPKKRGLSVKRKTSRVQTGMKIIGIKQIDELFKSASGPLAQFIELKAGMELAMTVWAEESGIGVKGTLAQSIVKLNSRASKEISTTDSLNNSSSSLFIINKKIENKIEILQLNITNNLNVPDPLQKAFSALDNLLKQCSDINLKSNSLYISLNESSKLISEYELGLQKIISDAGLRGQKATRAQENFAWNVRLLKAQLGLMQETFSDAKQVLEQVSESGRVLNILKEGEKENKGEGGD</sequence>
<keyword evidence="3" id="KW-0807">Transducer</keyword>
<keyword evidence="8" id="KW-1185">Reference proteome</keyword>
<reference evidence="9" key="1">
    <citation type="submission" date="2022-11" db="UniProtKB">
        <authorList>
            <consortium name="WormBaseParasite"/>
        </authorList>
    </citation>
    <scope>IDENTIFICATION</scope>
</reference>
<dbReference type="SUPFAM" id="SSF50729">
    <property type="entry name" value="PH domain-like"/>
    <property type="match status" value="1"/>
</dbReference>
<dbReference type="FunFam" id="2.30.29.30:FF:000025">
    <property type="entry name" value="Phosphoinositide phospholipase C"/>
    <property type="match status" value="1"/>
</dbReference>
<keyword evidence="4" id="KW-0443">Lipid metabolism</keyword>
<dbReference type="SUPFAM" id="SSF49562">
    <property type="entry name" value="C2 domain (Calcium/lipid-binding domain, CaLB)"/>
    <property type="match status" value="1"/>
</dbReference>
<dbReference type="WBParaSite" id="Minc3s00407g11799">
    <property type="protein sequence ID" value="Minc3s00407g11799"/>
    <property type="gene ID" value="Minc3s00407g11799"/>
</dbReference>
<name>A0A914LC06_MELIC</name>
<dbReference type="PANTHER" id="PTHR10336">
    <property type="entry name" value="PHOSPHOINOSITIDE-SPECIFIC PHOSPHOLIPASE C FAMILY PROTEIN"/>
    <property type="match status" value="1"/>
</dbReference>
<evidence type="ECO:0000313" key="9">
    <source>
        <dbReference type="WBParaSite" id="Minc3s00407g11799"/>
    </source>
</evidence>
<comment type="subcellular location">
    <subcellularLocation>
        <location evidence="1">Cytoplasm</location>
    </subcellularLocation>
</comment>
<dbReference type="PRINTS" id="PR00390">
    <property type="entry name" value="PHPHLIPASEC"/>
</dbReference>
<evidence type="ECO:0000256" key="5">
    <source>
        <dbReference type="SAM" id="MobiDB-lite"/>
    </source>
</evidence>
<dbReference type="PROSITE" id="PS50008">
    <property type="entry name" value="PIPLC_Y_DOMAIN"/>
    <property type="match status" value="1"/>
</dbReference>
<evidence type="ECO:0000256" key="1">
    <source>
        <dbReference type="ARBA" id="ARBA00004496"/>
    </source>
</evidence>
<dbReference type="Pfam" id="PF00168">
    <property type="entry name" value="C2"/>
    <property type="match status" value="1"/>
</dbReference>
<comment type="catalytic activity">
    <reaction evidence="4">
        <text>a 1,2-diacyl-sn-glycero-3-phospho-(1D-myo-inositol-4,5-bisphosphate) + H2O = 1D-myo-inositol 1,4,5-trisphosphate + a 1,2-diacyl-sn-glycerol + H(+)</text>
        <dbReference type="Rhea" id="RHEA:33179"/>
        <dbReference type="ChEBI" id="CHEBI:15377"/>
        <dbReference type="ChEBI" id="CHEBI:15378"/>
        <dbReference type="ChEBI" id="CHEBI:17815"/>
        <dbReference type="ChEBI" id="CHEBI:58456"/>
        <dbReference type="ChEBI" id="CHEBI:203600"/>
        <dbReference type="EC" id="3.1.4.11"/>
    </reaction>
</comment>
<dbReference type="AlphaFoldDB" id="A0A914LC06"/>
<proteinExistence type="predicted"/>
<dbReference type="Gene3D" id="3.20.20.190">
    <property type="entry name" value="Phosphatidylinositol (PI) phosphodiesterase"/>
    <property type="match status" value="1"/>
</dbReference>
<evidence type="ECO:0000313" key="8">
    <source>
        <dbReference type="Proteomes" id="UP000887563"/>
    </source>
</evidence>
<dbReference type="InterPro" id="IPR001192">
    <property type="entry name" value="PI-PLC_fam"/>
</dbReference>
<dbReference type="GO" id="GO:0048015">
    <property type="term" value="P:phosphatidylinositol-mediated signaling"/>
    <property type="evidence" value="ECO:0007669"/>
    <property type="project" value="TreeGrafter"/>
</dbReference>
<keyword evidence="4" id="KW-0442">Lipid degradation</keyword>
<dbReference type="Pfam" id="PF16457">
    <property type="entry name" value="PH_12"/>
    <property type="match status" value="1"/>
</dbReference>
<dbReference type="SMART" id="SM00148">
    <property type="entry name" value="PLCXc"/>
    <property type="match status" value="1"/>
</dbReference>
<dbReference type="GO" id="GO:0007214">
    <property type="term" value="P:gamma-aminobutyric acid signaling pathway"/>
    <property type="evidence" value="ECO:0007669"/>
    <property type="project" value="TreeGrafter"/>
</dbReference>
<dbReference type="Pfam" id="PF00388">
    <property type="entry name" value="PI-PLC-X"/>
    <property type="match status" value="1"/>
</dbReference>
<dbReference type="GO" id="GO:0016042">
    <property type="term" value="P:lipid catabolic process"/>
    <property type="evidence" value="ECO:0007669"/>
    <property type="project" value="UniProtKB-KW"/>
</dbReference>
<dbReference type="Pfam" id="PF00387">
    <property type="entry name" value="PI-PLC-Y"/>
    <property type="match status" value="1"/>
</dbReference>
<evidence type="ECO:0000256" key="2">
    <source>
        <dbReference type="ARBA" id="ARBA00022490"/>
    </source>
</evidence>
<dbReference type="Gene3D" id="1.10.238.10">
    <property type="entry name" value="EF-hand"/>
    <property type="match status" value="1"/>
</dbReference>
<dbReference type="CDD" id="cd00275">
    <property type="entry name" value="C2_PLC_like"/>
    <property type="match status" value="1"/>
</dbReference>
<feature type="compositionally biased region" description="Polar residues" evidence="5">
    <location>
        <begin position="29"/>
        <end position="42"/>
    </location>
</feature>
<feature type="domain" description="C2" evidence="6">
    <location>
        <begin position="714"/>
        <end position="845"/>
    </location>
</feature>
<dbReference type="PROSITE" id="PS50007">
    <property type="entry name" value="PIPLC_X_DOMAIN"/>
    <property type="match status" value="1"/>
</dbReference>
<accession>A0A914LC06</accession>
<keyword evidence="4" id="KW-0378">Hydrolase</keyword>
<dbReference type="InterPro" id="IPR001711">
    <property type="entry name" value="PLipase_C_Pinositol-sp_Y"/>
</dbReference>
<dbReference type="GO" id="GO:0032228">
    <property type="term" value="P:regulation of synaptic transmission, GABAergic"/>
    <property type="evidence" value="ECO:0007669"/>
    <property type="project" value="TreeGrafter"/>
</dbReference>
<protein>
    <recommendedName>
        <fullName evidence="4">Phosphoinositide phospholipase C</fullName>
        <ecNumber evidence="4">3.1.4.11</ecNumber>
    </recommendedName>
</protein>
<dbReference type="GO" id="GO:0046488">
    <property type="term" value="P:phosphatidylinositol metabolic process"/>
    <property type="evidence" value="ECO:0007669"/>
    <property type="project" value="TreeGrafter"/>
</dbReference>
<dbReference type="InterPro" id="IPR015359">
    <property type="entry name" value="PLC_EF-hand-like"/>
</dbReference>
<dbReference type="Proteomes" id="UP000887563">
    <property type="component" value="Unplaced"/>
</dbReference>
<dbReference type="InterPro" id="IPR001849">
    <property type="entry name" value="PH_domain"/>
</dbReference>
<dbReference type="SUPFAM" id="SSF51695">
    <property type="entry name" value="PLC-like phosphodiesterases"/>
    <property type="match status" value="1"/>
</dbReference>